<keyword evidence="3" id="KW-0349">Heme</keyword>
<evidence type="ECO:0000256" key="7">
    <source>
        <dbReference type="ARBA" id="ARBA00023002"/>
    </source>
</evidence>
<name>A0A2P5ESV1_TREOI</name>
<keyword evidence="8" id="KW-0408">Iron</keyword>
<dbReference type="InterPro" id="IPR050651">
    <property type="entry name" value="Plant_Cytochrome_P450_Monoox"/>
</dbReference>
<keyword evidence="4" id="KW-0812">Transmembrane</keyword>
<dbReference type="SUPFAM" id="SSF48264">
    <property type="entry name" value="Cytochrome P450"/>
    <property type="match status" value="1"/>
</dbReference>
<protein>
    <submittedName>
        <fullName evidence="11">Cytochrome P</fullName>
    </submittedName>
</protein>
<dbReference type="OrthoDB" id="1936837at2759"/>
<sequence length="121" mass="13845">MGFQAQDKPKVLTQFLAHFLTESARSKESSGDEGSGDRCRKAIRDFFDMMGAFVVSDAIPRLRWLDLGGYERAMKKTAKELDQVVEEWLEEHKRKRTLDSELVNNKVDGQDFMGVMLSILD</sequence>
<dbReference type="InParanoid" id="A0A2P5ESV1"/>
<dbReference type="PANTHER" id="PTHR47947:SF26">
    <property type="entry name" value="CYTOCHROME P450"/>
    <property type="match status" value="1"/>
</dbReference>
<keyword evidence="7" id="KW-0560">Oxidoreductase</keyword>
<evidence type="ECO:0000256" key="10">
    <source>
        <dbReference type="ARBA" id="ARBA00023136"/>
    </source>
</evidence>
<keyword evidence="12" id="KW-1185">Reference proteome</keyword>
<dbReference type="STRING" id="63057.A0A2P5ESV1"/>
<reference evidence="12" key="1">
    <citation type="submission" date="2016-06" db="EMBL/GenBank/DDBJ databases">
        <title>Parallel loss of symbiosis genes in relatives of nitrogen-fixing non-legume Parasponia.</title>
        <authorList>
            <person name="Van Velzen R."/>
            <person name="Holmer R."/>
            <person name="Bu F."/>
            <person name="Rutten L."/>
            <person name="Van Zeijl A."/>
            <person name="Liu W."/>
            <person name="Santuari L."/>
            <person name="Cao Q."/>
            <person name="Sharma T."/>
            <person name="Shen D."/>
            <person name="Roswanjaya Y."/>
            <person name="Wardhani T."/>
            <person name="Kalhor M.S."/>
            <person name="Jansen J."/>
            <person name="Van den Hoogen J."/>
            <person name="Gungor B."/>
            <person name="Hartog M."/>
            <person name="Hontelez J."/>
            <person name="Verver J."/>
            <person name="Yang W.-C."/>
            <person name="Schijlen E."/>
            <person name="Repin R."/>
            <person name="Schilthuizen M."/>
            <person name="Schranz E."/>
            <person name="Heidstra R."/>
            <person name="Miyata K."/>
            <person name="Fedorova E."/>
            <person name="Kohlen W."/>
            <person name="Bisseling T."/>
            <person name="Smit S."/>
            <person name="Geurts R."/>
        </authorList>
    </citation>
    <scope>NUCLEOTIDE SEQUENCE [LARGE SCALE GENOMIC DNA]</scope>
    <source>
        <strain evidence="12">cv. RG33-2</strain>
    </source>
</reference>
<dbReference type="Gene3D" id="1.10.630.10">
    <property type="entry name" value="Cytochrome P450"/>
    <property type="match status" value="1"/>
</dbReference>
<organism evidence="11 12">
    <name type="scientific">Trema orientale</name>
    <name type="common">Charcoal tree</name>
    <name type="synonym">Celtis orientalis</name>
    <dbReference type="NCBI Taxonomy" id="63057"/>
    <lineage>
        <taxon>Eukaryota</taxon>
        <taxon>Viridiplantae</taxon>
        <taxon>Streptophyta</taxon>
        <taxon>Embryophyta</taxon>
        <taxon>Tracheophyta</taxon>
        <taxon>Spermatophyta</taxon>
        <taxon>Magnoliopsida</taxon>
        <taxon>eudicotyledons</taxon>
        <taxon>Gunneridae</taxon>
        <taxon>Pentapetalae</taxon>
        <taxon>rosids</taxon>
        <taxon>fabids</taxon>
        <taxon>Rosales</taxon>
        <taxon>Cannabaceae</taxon>
        <taxon>Trema</taxon>
    </lineage>
</organism>
<dbReference type="EMBL" id="JXTC01000103">
    <property type="protein sequence ID" value="PON88618.1"/>
    <property type="molecule type" value="Genomic_DNA"/>
</dbReference>
<keyword evidence="9" id="KW-0503">Monooxygenase</keyword>
<comment type="subcellular location">
    <subcellularLocation>
        <location evidence="2">Membrane</location>
    </subcellularLocation>
</comment>
<dbReference type="GO" id="GO:0020037">
    <property type="term" value="F:heme binding"/>
    <property type="evidence" value="ECO:0007669"/>
    <property type="project" value="InterPro"/>
</dbReference>
<evidence type="ECO:0000313" key="11">
    <source>
        <dbReference type="EMBL" id="PON88618.1"/>
    </source>
</evidence>
<comment type="cofactor">
    <cofactor evidence="1">
        <name>heme</name>
        <dbReference type="ChEBI" id="CHEBI:30413"/>
    </cofactor>
</comment>
<dbReference type="PANTHER" id="PTHR47947">
    <property type="entry name" value="CYTOCHROME P450 82C3-RELATED"/>
    <property type="match status" value="1"/>
</dbReference>
<evidence type="ECO:0000256" key="2">
    <source>
        <dbReference type="ARBA" id="ARBA00004370"/>
    </source>
</evidence>
<evidence type="ECO:0000256" key="4">
    <source>
        <dbReference type="ARBA" id="ARBA00022692"/>
    </source>
</evidence>
<accession>A0A2P5ESV1</accession>
<dbReference type="GO" id="GO:0005506">
    <property type="term" value="F:iron ion binding"/>
    <property type="evidence" value="ECO:0007669"/>
    <property type="project" value="InterPro"/>
</dbReference>
<keyword evidence="10" id="KW-0472">Membrane</keyword>
<evidence type="ECO:0000256" key="1">
    <source>
        <dbReference type="ARBA" id="ARBA00001971"/>
    </source>
</evidence>
<dbReference type="GO" id="GO:0016705">
    <property type="term" value="F:oxidoreductase activity, acting on paired donors, with incorporation or reduction of molecular oxygen"/>
    <property type="evidence" value="ECO:0007669"/>
    <property type="project" value="InterPro"/>
</dbReference>
<gene>
    <name evidence="11" type="ORF">TorRG33x02_155230</name>
</gene>
<dbReference type="GO" id="GO:0016020">
    <property type="term" value="C:membrane"/>
    <property type="evidence" value="ECO:0007669"/>
    <property type="project" value="UniProtKB-SubCell"/>
</dbReference>
<evidence type="ECO:0000256" key="9">
    <source>
        <dbReference type="ARBA" id="ARBA00023033"/>
    </source>
</evidence>
<evidence type="ECO:0000256" key="8">
    <source>
        <dbReference type="ARBA" id="ARBA00023004"/>
    </source>
</evidence>
<proteinExistence type="predicted"/>
<dbReference type="AlphaFoldDB" id="A0A2P5ESV1"/>
<evidence type="ECO:0000256" key="5">
    <source>
        <dbReference type="ARBA" id="ARBA00022723"/>
    </source>
</evidence>
<dbReference type="InterPro" id="IPR036396">
    <property type="entry name" value="Cyt_P450_sf"/>
</dbReference>
<keyword evidence="5" id="KW-0479">Metal-binding</keyword>
<evidence type="ECO:0000256" key="3">
    <source>
        <dbReference type="ARBA" id="ARBA00022617"/>
    </source>
</evidence>
<dbReference type="GO" id="GO:0004497">
    <property type="term" value="F:monooxygenase activity"/>
    <property type="evidence" value="ECO:0007669"/>
    <property type="project" value="UniProtKB-KW"/>
</dbReference>
<evidence type="ECO:0000313" key="12">
    <source>
        <dbReference type="Proteomes" id="UP000237000"/>
    </source>
</evidence>
<evidence type="ECO:0000256" key="6">
    <source>
        <dbReference type="ARBA" id="ARBA00022989"/>
    </source>
</evidence>
<keyword evidence="6" id="KW-1133">Transmembrane helix</keyword>
<dbReference type="Proteomes" id="UP000237000">
    <property type="component" value="Unassembled WGS sequence"/>
</dbReference>
<comment type="caution">
    <text evidence="11">The sequence shown here is derived from an EMBL/GenBank/DDBJ whole genome shotgun (WGS) entry which is preliminary data.</text>
</comment>